<reference evidence="2 3" key="1">
    <citation type="submission" date="2014-01" db="EMBL/GenBank/DDBJ databases">
        <title>Roseivivax isoporae LMG 25204 Genome Sequencing.</title>
        <authorList>
            <person name="Lai Q."/>
            <person name="Li G."/>
            <person name="Shao Z."/>
        </authorList>
    </citation>
    <scope>NUCLEOTIDE SEQUENCE [LARGE SCALE GENOMIC DNA]</scope>
    <source>
        <strain evidence="2 3">LMG 25204</strain>
    </source>
</reference>
<dbReference type="Pfam" id="PF05036">
    <property type="entry name" value="SPOR"/>
    <property type="match status" value="1"/>
</dbReference>
<dbReference type="PROSITE" id="PS51724">
    <property type="entry name" value="SPOR"/>
    <property type="match status" value="1"/>
</dbReference>
<accession>X7F9H3</accession>
<comment type="caution">
    <text evidence="2">The sequence shown here is derived from an EMBL/GenBank/DDBJ whole genome shotgun (WGS) entry which is preliminary data.</text>
</comment>
<dbReference type="PATRIC" id="fig|1449351.3.peg.1530"/>
<sequence>MTGEAGMAETYYDGSGPESGHARTIATWTNYAGAAMSLALLIGVGVWGTKLVLRDVSGVPVVVAAEGPMRIAPEQPGGELADHQGLSVNAVPGTGLAAAPADTLRLAPLVTELSDEDVARSEIVPVETVPRPVVQAPLPSLAELTEETGDAEAALHALADQLAAGTAPLSDLAETEEDAADLPTDTDDVINAVLADVQNAATPAFEVIPASVPGVAVSRRPSVRPATLSRPARAAAAPMPPAPETREIAADTLEGGTRLVQLGAFDSPETARAEWARLDTRFGDYLEDKARVIERASSGGKTFYRLRAHGFDDLSDARRFCAAFVAEKADCIPVVTR</sequence>
<evidence type="ECO:0000313" key="3">
    <source>
        <dbReference type="Proteomes" id="UP000023430"/>
    </source>
</evidence>
<dbReference type="Proteomes" id="UP000023430">
    <property type="component" value="Unassembled WGS sequence"/>
</dbReference>
<evidence type="ECO:0000313" key="2">
    <source>
        <dbReference type="EMBL" id="ETX29450.1"/>
    </source>
</evidence>
<feature type="domain" description="SPOR" evidence="1">
    <location>
        <begin position="252"/>
        <end position="337"/>
    </location>
</feature>
<dbReference type="EMBL" id="JAME01000009">
    <property type="protein sequence ID" value="ETX29450.1"/>
    <property type="molecule type" value="Genomic_DNA"/>
</dbReference>
<keyword evidence="3" id="KW-1185">Reference proteome</keyword>
<dbReference type="eggNOG" id="COG3087">
    <property type="taxonomic scope" value="Bacteria"/>
</dbReference>
<name>X7F9H3_9RHOB</name>
<dbReference type="InterPro" id="IPR007730">
    <property type="entry name" value="SPOR-like_dom"/>
</dbReference>
<dbReference type="GO" id="GO:0042834">
    <property type="term" value="F:peptidoglycan binding"/>
    <property type="evidence" value="ECO:0007669"/>
    <property type="project" value="InterPro"/>
</dbReference>
<proteinExistence type="predicted"/>
<dbReference type="AlphaFoldDB" id="X7F9H3"/>
<evidence type="ECO:0000259" key="1">
    <source>
        <dbReference type="PROSITE" id="PS51724"/>
    </source>
</evidence>
<protein>
    <recommendedName>
        <fullName evidence="1">SPOR domain-containing protein</fullName>
    </recommendedName>
</protein>
<organism evidence="2 3">
    <name type="scientific">Roseivivax isoporae LMG 25204</name>
    <dbReference type="NCBI Taxonomy" id="1449351"/>
    <lineage>
        <taxon>Bacteria</taxon>
        <taxon>Pseudomonadati</taxon>
        <taxon>Pseudomonadota</taxon>
        <taxon>Alphaproteobacteria</taxon>
        <taxon>Rhodobacterales</taxon>
        <taxon>Roseobacteraceae</taxon>
        <taxon>Roseivivax</taxon>
    </lineage>
</organism>
<dbReference type="RefSeq" id="WP_244437525.1">
    <property type="nucleotide sequence ID" value="NZ_JAME01000009.1"/>
</dbReference>
<dbReference type="Gene3D" id="3.30.70.1070">
    <property type="entry name" value="Sporulation related repeat"/>
    <property type="match status" value="1"/>
</dbReference>
<dbReference type="STRING" id="1449351.RISW2_23225"/>
<dbReference type="SUPFAM" id="SSF110997">
    <property type="entry name" value="Sporulation related repeat"/>
    <property type="match status" value="1"/>
</dbReference>
<gene>
    <name evidence="2" type="ORF">RISW2_23225</name>
</gene>
<dbReference type="InterPro" id="IPR036680">
    <property type="entry name" value="SPOR-like_sf"/>
</dbReference>